<keyword evidence="2" id="KW-0732">Signal</keyword>
<evidence type="ECO:0000256" key="2">
    <source>
        <dbReference type="SAM" id="SignalP"/>
    </source>
</evidence>
<proteinExistence type="predicted"/>
<sequence length="117" mass="12439">MTRLILAALLALCAAPALAQQAGTYVLEGRGRDGAVYQGEVQFKPVGPEVWQVTWRTGSGVTQGLALRQGSRLAVGYVSRQGETGVALHELQRDGTLTGSWTQGGSGARGQERLYPR</sequence>
<accession>A0ABV7BYR5</accession>
<dbReference type="EMBL" id="JBHRSB010000005">
    <property type="protein sequence ID" value="MFC3001869.1"/>
    <property type="molecule type" value="Genomic_DNA"/>
</dbReference>
<feature type="signal peptide" evidence="2">
    <location>
        <begin position="1"/>
        <end position="19"/>
    </location>
</feature>
<reference evidence="4" key="1">
    <citation type="journal article" date="2019" name="Int. J. Syst. Evol. Microbiol.">
        <title>The Global Catalogue of Microorganisms (GCM) 10K type strain sequencing project: providing services to taxonomists for standard genome sequencing and annotation.</title>
        <authorList>
            <consortium name="The Broad Institute Genomics Platform"/>
            <consortium name="The Broad Institute Genome Sequencing Center for Infectious Disease"/>
            <person name="Wu L."/>
            <person name="Ma J."/>
        </authorList>
    </citation>
    <scope>NUCLEOTIDE SEQUENCE [LARGE SCALE GENOMIC DNA]</scope>
    <source>
        <strain evidence="4">CGMCC 1.16855</strain>
    </source>
</reference>
<organism evidence="3 4">
    <name type="scientific">Falsiroseomonas tokyonensis</name>
    <dbReference type="NCBI Taxonomy" id="430521"/>
    <lineage>
        <taxon>Bacteria</taxon>
        <taxon>Pseudomonadati</taxon>
        <taxon>Pseudomonadota</taxon>
        <taxon>Alphaproteobacteria</taxon>
        <taxon>Acetobacterales</taxon>
        <taxon>Roseomonadaceae</taxon>
        <taxon>Falsiroseomonas</taxon>
    </lineage>
</organism>
<gene>
    <name evidence="3" type="ORF">ACFOD3_18335</name>
</gene>
<feature type="region of interest" description="Disordered" evidence="1">
    <location>
        <begin position="96"/>
        <end position="117"/>
    </location>
</feature>
<evidence type="ECO:0000256" key="1">
    <source>
        <dbReference type="SAM" id="MobiDB-lite"/>
    </source>
</evidence>
<feature type="chain" id="PRO_5046005393" evidence="2">
    <location>
        <begin position="20"/>
        <end position="117"/>
    </location>
</feature>
<keyword evidence="4" id="KW-1185">Reference proteome</keyword>
<evidence type="ECO:0000313" key="3">
    <source>
        <dbReference type="EMBL" id="MFC3001869.1"/>
    </source>
</evidence>
<dbReference type="Proteomes" id="UP001595420">
    <property type="component" value="Unassembled WGS sequence"/>
</dbReference>
<name>A0ABV7BYR5_9PROT</name>
<protein>
    <submittedName>
        <fullName evidence="3">Uncharacterized protein</fullName>
    </submittedName>
</protein>
<evidence type="ECO:0000313" key="4">
    <source>
        <dbReference type="Proteomes" id="UP001595420"/>
    </source>
</evidence>
<comment type="caution">
    <text evidence="3">The sequence shown here is derived from an EMBL/GenBank/DDBJ whole genome shotgun (WGS) entry which is preliminary data.</text>
</comment>
<dbReference type="RefSeq" id="WP_216837940.1">
    <property type="nucleotide sequence ID" value="NZ_JAFNJS010000005.1"/>
</dbReference>